<evidence type="ECO:0000256" key="7">
    <source>
        <dbReference type="ARBA" id="ARBA00049348"/>
    </source>
</evidence>
<dbReference type="GO" id="GO:0003908">
    <property type="term" value="F:methylated-DNA-[protein]-cysteine S-methyltransferase activity"/>
    <property type="evidence" value="ECO:0007669"/>
    <property type="project" value="UniProtKB-EC"/>
</dbReference>
<keyword evidence="6 8" id="KW-0234">DNA repair</keyword>
<dbReference type="InterPro" id="IPR036388">
    <property type="entry name" value="WH-like_DNA-bd_sf"/>
</dbReference>
<feature type="active site" description="Nucleophile; methyl group acceptor" evidence="8">
    <location>
        <position position="123"/>
    </location>
</feature>
<evidence type="ECO:0000256" key="8">
    <source>
        <dbReference type="HAMAP-Rule" id="MF_00772"/>
    </source>
</evidence>
<reference evidence="11 12" key="1">
    <citation type="submission" date="2021-03" db="EMBL/GenBank/DDBJ databases">
        <title>Genomic Encyclopedia of Type Strains, Phase IV (KMG-IV): sequencing the most valuable type-strain genomes for metagenomic binning, comparative biology and taxonomic classification.</title>
        <authorList>
            <person name="Goeker M."/>
        </authorList>
    </citation>
    <scope>NUCLEOTIDE SEQUENCE [LARGE SCALE GENOMIC DNA]</scope>
    <source>
        <strain evidence="11 12">DSM 3984</strain>
    </source>
</reference>
<proteinExistence type="inferred from homology"/>
<dbReference type="GO" id="GO:0032259">
    <property type="term" value="P:methylation"/>
    <property type="evidence" value="ECO:0007669"/>
    <property type="project" value="UniProtKB-KW"/>
</dbReference>
<keyword evidence="5 8" id="KW-0227">DNA damage</keyword>
<dbReference type="EC" id="2.1.1.63" evidence="8"/>
<dbReference type="Proteomes" id="UP000783390">
    <property type="component" value="Unassembled WGS sequence"/>
</dbReference>
<dbReference type="HAMAP" id="MF_00772">
    <property type="entry name" value="OGT"/>
    <property type="match status" value="1"/>
</dbReference>
<evidence type="ECO:0000259" key="10">
    <source>
        <dbReference type="Pfam" id="PF02870"/>
    </source>
</evidence>
<comment type="catalytic activity">
    <reaction evidence="7 8">
        <text>a 6-O-methyl-2'-deoxyguanosine in DNA + L-cysteinyl-[protein] = S-methyl-L-cysteinyl-[protein] + a 2'-deoxyguanosine in DNA</text>
        <dbReference type="Rhea" id="RHEA:24000"/>
        <dbReference type="Rhea" id="RHEA-COMP:10131"/>
        <dbReference type="Rhea" id="RHEA-COMP:10132"/>
        <dbReference type="Rhea" id="RHEA-COMP:11367"/>
        <dbReference type="Rhea" id="RHEA-COMP:11368"/>
        <dbReference type="ChEBI" id="CHEBI:29950"/>
        <dbReference type="ChEBI" id="CHEBI:82612"/>
        <dbReference type="ChEBI" id="CHEBI:85445"/>
        <dbReference type="ChEBI" id="CHEBI:85448"/>
        <dbReference type="EC" id="2.1.1.63"/>
    </reaction>
</comment>
<comment type="similarity">
    <text evidence="8">Belongs to the MGMT family.</text>
</comment>
<gene>
    <name evidence="11" type="ORF">J2Z53_000635</name>
</gene>
<dbReference type="Gene3D" id="3.30.160.70">
    <property type="entry name" value="Methylated DNA-protein cysteine methyltransferase domain"/>
    <property type="match status" value="1"/>
</dbReference>
<protein>
    <recommendedName>
        <fullName evidence="8">Methylated-DNA--protein-cysteine methyltransferase</fullName>
        <ecNumber evidence="8">2.1.1.63</ecNumber>
    </recommendedName>
    <alternativeName>
        <fullName evidence="8">6-O-methylguanine-DNA methyltransferase</fullName>
        <shortName evidence="8">MGMT</shortName>
    </alternativeName>
    <alternativeName>
        <fullName evidence="8">O-6-methylguanine-DNA-alkyltransferase</fullName>
    </alternativeName>
</protein>
<comment type="function">
    <text evidence="8">Involved in the cellular defense against the biological effects of O6-methylguanine (O6-MeG) and O4-methylthymine (O4-MeT) in DNA. Repairs the methylated nucleobase in DNA by stoichiometrically transferring the methyl group to a cysteine residue in the enzyme. This is a suicide reaction: the enzyme is irreversibly inactivated.</text>
</comment>
<dbReference type="PROSITE" id="PS00374">
    <property type="entry name" value="MGMT"/>
    <property type="match status" value="1"/>
</dbReference>
<evidence type="ECO:0000313" key="12">
    <source>
        <dbReference type="Proteomes" id="UP000783390"/>
    </source>
</evidence>
<evidence type="ECO:0000259" key="9">
    <source>
        <dbReference type="Pfam" id="PF01035"/>
    </source>
</evidence>
<dbReference type="InterPro" id="IPR008332">
    <property type="entry name" value="MethylG_MeTrfase_N"/>
</dbReference>
<dbReference type="InterPro" id="IPR036631">
    <property type="entry name" value="MGMT_N_sf"/>
</dbReference>
<evidence type="ECO:0000256" key="1">
    <source>
        <dbReference type="ARBA" id="ARBA00001286"/>
    </source>
</evidence>
<evidence type="ECO:0000256" key="4">
    <source>
        <dbReference type="ARBA" id="ARBA00022679"/>
    </source>
</evidence>
<feature type="domain" description="Methylguanine DNA methyltransferase ribonuclease-like" evidence="10">
    <location>
        <begin position="5"/>
        <end position="66"/>
    </location>
</feature>
<keyword evidence="12" id="KW-1185">Reference proteome</keyword>
<comment type="subcellular location">
    <subcellularLocation>
        <location evidence="8">Cytoplasm</location>
    </subcellularLocation>
</comment>
<dbReference type="InterPro" id="IPR001497">
    <property type="entry name" value="MethylDNA_cys_MeTrfase_AS"/>
</dbReference>
<dbReference type="PANTHER" id="PTHR10815">
    <property type="entry name" value="METHYLATED-DNA--PROTEIN-CYSTEINE METHYLTRANSFERASE"/>
    <property type="match status" value="1"/>
</dbReference>
<dbReference type="InterPro" id="IPR036217">
    <property type="entry name" value="MethylDNA_cys_MeTrfase_DNAb"/>
</dbReference>
<feature type="domain" description="Methylated-DNA-[protein]-cysteine S-methyltransferase DNA binding" evidence="9">
    <location>
        <begin position="72"/>
        <end position="151"/>
    </location>
</feature>
<dbReference type="Gene3D" id="1.10.10.10">
    <property type="entry name" value="Winged helix-like DNA-binding domain superfamily/Winged helix DNA-binding domain"/>
    <property type="match status" value="1"/>
</dbReference>
<dbReference type="SUPFAM" id="SSF53155">
    <property type="entry name" value="Methylated DNA-protein cysteine methyltransferase domain"/>
    <property type="match status" value="1"/>
</dbReference>
<sequence length="156" mass="17602">MAIFFYETKIGNIGIKEIDGKISNLYFKENEFNIDDEIREVPILKEASIQLNKYLNGDLKEFSLPLVVKGTDFMIKVWNELENIPYGETLSYKELGKRIGNPKGARAIGLACNKNPIPIFIPCHRVVGSNGNLTGYRGGINLKVKLLNHEKGNNYI</sequence>
<evidence type="ECO:0000256" key="2">
    <source>
        <dbReference type="ARBA" id="ARBA00022490"/>
    </source>
</evidence>
<keyword evidence="2 8" id="KW-0963">Cytoplasm</keyword>
<dbReference type="InterPro" id="IPR023546">
    <property type="entry name" value="MGMT"/>
</dbReference>
<keyword evidence="4 8" id="KW-0808">Transferase</keyword>
<evidence type="ECO:0000256" key="6">
    <source>
        <dbReference type="ARBA" id="ARBA00023204"/>
    </source>
</evidence>
<dbReference type="SUPFAM" id="SSF46767">
    <property type="entry name" value="Methylated DNA-protein cysteine methyltransferase, C-terminal domain"/>
    <property type="match status" value="1"/>
</dbReference>
<dbReference type="NCBIfam" id="TIGR00589">
    <property type="entry name" value="ogt"/>
    <property type="match status" value="1"/>
</dbReference>
<dbReference type="CDD" id="cd06445">
    <property type="entry name" value="ATase"/>
    <property type="match status" value="1"/>
</dbReference>
<comment type="caution">
    <text evidence="11">The sequence shown here is derived from an EMBL/GenBank/DDBJ whole genome shotgun (WGS) entry which is preliminary data.</text>
</comment>
<dbReference type="Pfam" id="PF01035">
    <property type="entry name" value="DNA_binding_1"/>
    <property type="match status" value="1"/>
</dbReference>
<evidence type="ECO:0000313" key="11">
    <source>
        <dbReference type="EMBL" id="MBP1889056.1"/>
    </source>
</evidence>
<comment type="miscellaneous">
    <text evidence="8">This enzyme catalyzes only one turnover and therefore is not strictly catalytic. According to one definition, an enzyme is a biocatalyst that acts repeatedly and over many reaction cycles.</text>
</comment>
<accession>A0ABS4EYH3</accession>
<evidence type="ECO:0000256" key="3">
    <source>
        <dbReference type="ARBA" id="ARBA00022603"/>
    </source>
</evidence>
<dbReference type="PANTHER" id="PTHR10815:SF13">
    <property type="entry name" value="METHYLATED-DNA--PROTEIN-CYSTEINE METHYLTRANSFERASE"/>
    <property type="match status" value="1"/>
</dbReference>
<keyword evidence="3 8" id="KW-0489">Methyltransferase</keyword>
<evidence type="ECO:0000256" key="5">
    <source>
        <dbReference type="ARBA" id="ARBA00022763"/>
    </source>
</evidence>
<name>A0ABS4EYH3_9CLOT</name>
<organism evidence="11 12">
    <name type="scientific">Clostridium moniliforme</name>
    <dbReference type="NCBI Taxonomy" id="39489"/>
    <lineage>
        <taxon>Bacteria</taxon>
        <taxon>Bacillati</taxon>
        <taxon>Bacillota</taxon>
        <taxon>Clostridia</taxon>
        <taxon>Eubacteriales</taxon>
        <taxon>Clostridiaceae</taxon>
        <taxon>Clostridium</taxon>
    </lineage>
</organism>
<comment type="catalytic activity">
    <reaction evidence="1 8">
        <text>a 4-O-methyl-thymidine in DNA + L-cysteinyl-[protein] = a thymidine in DNA + S-methyl-L-cysteinyl-[protein]</text>
        <dbReference type="Rhea" id="RHEA:53428"/>
        <dbReference type="Rhea" id="RHEA-COMP:10131"/>
        <dbReference type="Rhea" id="RHEA-COMP:10132"/>
        <dbReference type="Rhea" id="RHEA-COMP:13555"/>
        <dbReference type="Rhea" id="RHEA-COMP:13556"/>
        <dbReference type="ChEBI" id="CHEBI:29950"/>
        <dbReference type="ChEBI" id="CHEBI:82612"/>
        <dbReference type="ChEBI" id="CHEBI:137386"/>
        <dbReference type="ChEBI" id="CHEBI:137387"/>
        <dbReference type="EC" id="2.1.1.63"/>
    </reaction>
</comment>
<dbReference type="InterPro" id="IPR014048">
    <property type="entry name" value="MethylDNA_cys_MeTrfase_DNA-bd"/>
</dbReference>
<dbReference type="Pfam" id="PF02870">
    <property type="entry name" value="Methyltransf_1N"/>
    <property type="match status" value="1"/>
</dbReference>
<dbReference type="EMBL" id="JAGGJZ010000001">
    <property type="protein sequence ID" value="MBP1889056.1"/>
    <property type="molecule type" value="Genomic_DNA"/>
</dbReference>